<dbReference type="VEuPathDB" id="CryptoDB:Cvel_35522"/>
<dbReference type="AlphaFoldDB" id="A0A0G4I3V0"/>
<keyword evidence="1" id="KW-0175">Coiled coil</keyword>
<name>A0A0G4I3V0_9ALVE</name>
<dbReference type="EMBL" id="CDMZ01004986">
    <property type="protein sequence ID" value="CEM51585.1"/>
    <property type="molecule type" value="Genomic_DNA"/>
</dbReference>
<evidence type="ECO:0000256" key="1">
    <source>
        <dbReference type="SAM" id="Coils"/>
    </source>
</evidence>
<reference evidence="2" key="1">
    <citation type="submission" date="2014-11" db="EMBL/GenBank/DDBJ databases">
        <authorList>
            <person name="Otto D Thomas"/>
            <person name="Naeem Raeece"/>
        </authorList>
    </citation>
    <scope>NUCLEOTIDE SEQUENCE</scope>
</reference>
<feature type="coiled-coil region" evidence="1">
    <location>
        <begin position="50"/>
        <end position="77"/>
    </location>
</feature>
<accession>A0A0G4I3V0</accession>
<sequence length="89" mass="10500">MKDKQNRRVYTVRRGLVIDFSNNQCPIRREIEDLASLAVNTAFSDPDRFIDEYSIAIDTLKNNMETKERAGDALRRQLKNFFRLDSFLK</sequence>
<organism evidence="2">
    <name type="scientific">Chromera velia CCMP2878</name>
    <dbReference type="NCBI Taxonomy" id="1169474"/>
    <lineage>
        <taxon>Eukaryota</taxon>
        <taxon>Sar</taxon>
        <taxon>Alveolata</taxon>
        <taxon>Colpodellida</taxon>
        <taxon>Chromeraceae</taxon>
        <taxon>Chromera</taxon>
    </lineage>
</organism>
<proteinExistence type="predicted"/>
<evidence type="ECO:0000313" key="2">
    <source>
        <dbReference type="EMBL" id="CEM51585.1"/>
    </source>
</evidence>
<protein>
    <submittedName>
        <fullName evidence="2">Uncharacterized protein</fullName>
    </submittedName>
</protein>
<gene>
    <name evidence="2" type="ORF">Cvel_35522</name>
</gene>